<organism evidence="1 2">
    <name type="scientific">Gossypium stocksii</name>
    <dbReference type="NCBI Taxonomy" id="47602"/>
    <lineage>
        <taxon>Eukaryota</taxon>
        <taxon>Viridiplantae</taxon>
        <taxon>Streptophyta</taxon>
        <taxon>Embryophyta</taxon>
        <taxon>Tracheophyta</taxon>
        <taxon>Spermatophyta</taxon>
        <taxon>Magnoliopsida</taxon>
        <taxon>eudicotyledons</taxon>
        <taxon>Gunneridae</taxon>
        <taxon>Pentapetalae</taxon>
        <taxon>rosids</taxon>
        <taxon>malvids</taxon>
        <taxon>Malvales</taxon>
        <taxon>Malvaceae</taxon>
        <taxon>Malvoideae</taxon>
        <taxon>Gossypium</taxon>
    </lineage>
</organism>
<dbReference type="OrthoDB" id="1001815at2759"/>
<reference evidence="1 2" key="1">
    <citation type="journal article" date="2021" name="Plant Biotechnol. J.">
        <title>Multi-omics assisted identification of the key and species-specific regulatory components of drought-tolerant mechanisms in Gossypium stocksii.</title>
        <authorList>
            <person name="Yu D."/>
            <person name="Ke L."/>
            <person name="Zhang D."/>
            <person name="Wu Y."/>
            <person name="Sun Y."/>
            <person name="Mei J."/>
            <person name="Sun J."/>
            <person name="Sun Y."/>
        </authorList>
    </citation>
    <scope>NUCLEOTIDE SEQUENCE [LARGE SCALE GENOMIC DNA]</scope>
    <source>
        <strain evidence="2">cv. E1</strain>
        <tissue evidence="1">Leaf</tissue>
    </source>
</reference>
<dbReference type="AlphaFoldDB" id="A0A9D3W619"/>
<dbReference type="Gene3D" id="3.60.10.10">
    <property type="entry name" value="Endonuclease/exonuclease/phosphatase"/>
    <property type="match status" value="1"/>
</dbReference>
<comment type="caution">
    <text evidence="1">The sequence shown here is derived from an EMBL/GenBank/DDBJ whole genome shotgun (WGS) entry which is preliminary data.</text>
</comment>
<protein>
    <recommendedName>
        <fullName evidence="3">Endonuclease/exonuclease/phosphatase domain-containing protein</fullName>
    </recommendedName>
</protein>
<keyword evidence="2" id="KW-1185">Reference proteome</keyword>
<dbReference type="EMBL" id="JAIQCV010000004">
    <property type="protein sequence ID" value="KAH1108543.1"/>
    <property type="molecule type" value="Genomic_DNA"/>
</dbReference>
<sequence length="88" mass="10468">MKTISWNICRLESPRALRRLRHLLKQHNPQMVFLMETKLNKKCMEKVRRSYGFMNGIEVEADGSRSGLCLAWMGDTSIYRVLWFTLFE</sequence>
<evidence type="ECO:0000313" key="2">
    <source>
        <dbReference type="Proteomes" id="UP000828251"/>
    </source>
</evidence>
<evidence type="ECO:0008006" key="3">
    <source>
        <dbReference type="Google" id="ProtNLM"/>
    </source>
</evidence>
<accession>A0A9D3W619</accession>
<dbReference type="PANTHER" id="PTHR35218">
    <property type="entry name" value="RNASE H DOMAIN-CONTAINING PROTEIN"/>
    <property type="match status" value="1"/>
</dbReference>
<dbReference type="PANTHER" id="PTHR35218:SF9">
    <property type="entry name" value="ENDONUCLEASE_EXONUCLEASE_PHOSPHATASE DOMAIN-CONTAINING PROTEIN"/>
    <property type="match status" value="1"/>
</dbReference>
<name>A0A9D3W619_9ROSI</name>
<evidence type="ECO:0000313" key="1">
    <source>
        <dbReference type="EMBL" id="KAH1108543.1"/>
    </source>
</evidence>
<dbReference type="InterPro" id="IPR036691">
    <property type="entry name" value="Endo/exonu/phosph_ase_sf"/>
</dbReference>
<dbReference type="Proteomes" id="UP000828251">
    <property type="component" value="Unassembled WGS sequence"/>
</dbReference>
<gene>
    <name evidence="1" type="ORF">J1N35_012311</name>
</gene>
<proteinExistence type="predicted"/>
<dbReference type="SUPFAM" id="SSF56219">
    <property type="entry name" value="DNase I-like"/>
    <property type="match status" value="1"/>
</dbReference>